<feature type="domain" description="ABC transporter" evidence="4">
    <location>
        <begin position="6"/>
        <end position="237"/>
    </location>
</feature>
<dbReference type="GO" id="GO:0016887">
    <property type="term" value="F:ATP hydrolysis activity"/>
    <property type="evidence" value="ECO:0007669"/>
    <property type="project" value="InterPro"/>
</dbReference>
<evidence type="ECO:0000256" key="2">
    <source>
        <dbReference type="ARBA" id="ARBA00022741"/>
    </source>
</evidence>
<dbReference type="RefSeq" id="WP_200556528.1">
    <property type="nucleotide sequence ID" value="NZ_JAEPES010000004.1"/>
</dbReference>
<dbReference type="CDD" id="cd03255">
    <property type="entry name" value="ABC_MJ0796_LolCDE_FtsE"/>
    <property type="match status" value="1"/>
</dbReference>
<dbReference type="GO" id="GO:0005524">
    <property type="term" value="F:ATP binding"/>
    <property type="evidence" value="ECO:0007669"/>
    <property type="project" value="UniProtKB-KW"/>
</dbReference>
<dbReference type="Gene3D" id="3.40.50.300">
    <property type="entry name" value="P-loop containing nucleotide triphosphate hydrolases"/>
    <property type="match status" value="1"/>
</dbReference>
<keyword evidence="6" id="KW-1185">Reference proteome</keyword>
<evidence type="ECO:0000313" key="6">
    <source>
        <dbReference type="Proteomes" id="UP000636458"/>
    </source>
</evidence>
<dbReference type="PANTHER" id="PTHR24220:SF685">
    <property type="entry name" value="ABC TRANSPORTER RELATED"/>
    <property type="match status" value="1"/>
</dbReference>
<keyword evidence="3 5" id="KW-0067">ATP-binding</keyword>
<dbReference type="InterPro" id="IPR027417">
    <property type="entry name" value="P-loop_NTPase"/>
</dbReference>
<dbReference type="InterPro" id="IPR015854">
    <property type="entry name" value="ABC_transpr_LolD-like"/>
</dbReference>
<evidence type="ECO:0000259" key="4">
    <source>
        <dbReference type="PROSITE" id="PS50893"/>
    </source>
</evidence>
<evidence type="ECO:0000256" key="1">
    <source>
        <dbReference type="ARBA" id="ARBA00022448"/>
    </source>
</evidence>
<dbReference type="FunFam" id="3.40.50.300:FF:000032">
    <property type="entry name" value="Export ABC transporter ATP-binding protein"/>
    <property type="match status" value="1"/>
</dbReference>
<comment type="caution">
    <text evidence="5">The sequence shown here is derived from an EMBL/GenBank/DDBJ whole genome shotgun (WGS) entry which is preliminary data.</text>
</comment>
<organism evidence="5 6">
    <name type="scientific">Lacisediminihabitans changchengi</name>
    <dbReference type="NCBI Taxonomy" id="2787634"/>
    <lineage>
        <taxon>Bacteria</taxon>
        <taxon>Bacillati</taxon>
        <taxon>Actinomycetota</taxon>
        <taxon>Actinomycetes</taxon>
        <taxon>Micrococcales</taxon>
        <taxon>Microbacteriaceae</taxon>
        <taxon>Lacisediminihabitans</taxon>
    </lineage>
</organism>
<gene>
    <name evidence="5" type="ORF">IV501_11755</name>
</gene>
<name>A0A934SMX2_9MICO</name>
<dbReference type="InterPro" id="IPR017911">
    <property type="entry name" value="MacB-like_ATP-bd"/>
</dbReference>
<evidence type="ECO:0000256" key="3">
    <source>
        <dbReference type="ARBA" id="ARBA00022840"/>
    </source>
</evidence>
<dbReference type="GO" id="GO:0098796">
    <property type="term" value="C:membrane protein complex"/>
    <property type="evidence" value="ECO:0007669"/>
    <property type="project" value="UniProtKB-ARBA"/>
</dbReference>
<protein>
    <submittedName>
        <fullName evidence="5">ABC transporter ATP-binding protein</fullName>
    </submittedName>
</protein>
<accession>A0A934SMX2</accession>
<proteinExistence type="predicted"/>
<dbReference type="AlphaFoldDB" id="A0A934SMX2"/>
<dbReference type="Proteomes" id="UP000636458">
    <property type="component" value="Unassembled WGS sequence"/>
</dbReference>
<dbReference type="PROSITE" id="PS51257">
    <property type="entry name" value="PROKAR_LIPOPROTEIN"/>
    <property type="match status" value="1"/>
</dbReference>
<keyword evidence="2" id="KW-0547">Nucleotide-binding</keyword>
<keyword evidence="1" id="KW-0813">Transport</keyword>
<dbReference type="PANTHER" id="PTHR24220">
    <property type="entry name" value="IMPORT ATP-BINDING PROTEIN"/>
    <property type="match status" value="1"/>
</dbReference>
<dbReference type="InterPro" id="IPR017871">
    <property type="entry name" value="ABC_transporter-like_CS"/>
</dbReference>
<reference evidence="5" key="1">
    <citation type="submission" date="2021-01" db="EMBL/GenBank/DDBJ databases">
        <title>Lacisediminihabitans sp. nov. strain G11-30, isolated from Antarctic Soil.</title>
        <authorList>
            <person name="Li J."/>
        </authorList>
    </citation>
    <scope>NUCLEOTIDE SEQUENCE</scope>
    <source>
        <strain evidence="5">G11-30</strain>
    </source>
</reference>
<dbReference type="GO" id="GO:0022857">
    <property type="term" value="F:transmembrane transporter activity"/>
    <property type="evidence" value="ECO:0007669"/>
    <property type="project" value="TreeGrafter"/>
</dbReference>
<dbReference type="PROSITE" id="PS50893">
    <property type="entry name" value="ABC_TRANSPORTER_2"/>
    <property type="match status" value="1"/>
</dbReference>
<dbReference type="EMBL" id="JAEPES010000004">
    <property type="protein sequence ID" value="MBK4348310.1"/>
    <property type="molecule type" value="Genomic_DNA"/>
</dbReference>
<dbReference type="SUPFAM" id="SSF52540">
    <property type="entry name" value="P-loop containing nucleoside triphosphate hydrolases"/>
    <property type="match status" value="1"/>
</dbReference>
<dbReference type="InterPro" id="IPR003593">
    <property type="entry name" value="AAA+_ATPase"/>
</dbReference>
<dbReference type="SMART" id="SM00382">
    <property type="entry name" value="AAA"/>
    <property type="match status" value="1"/>
</dbReference>
<dbReference type="PROSITE" id="PS00211">
    <property type="entry name" value="ABC_TRANSPORTER_1"/>
    <property type="match status" value="1"/>
</dbReference>
<sequence length="238" mass="25404">MTTTALRASGVSRVFGSGNTAVYACSDVSLELHAGELVVLRGRSGSGKSTLLNLLGGLDIPTSGEIWWGDDSLTGLTDDRLTDLRRGRVGFVFQSFGLVPVLSAAENVAVPLRIAGIDPAERDDRVRRILALVGLDDHTNQRPTELSGGQQQRVALARALVIEPKILIADEPTGQLDSSTASEMMSLINSLVEQRQIAAIISTHDPLIVAQARSVIELHDGRATSARRPRGRHAASVE</sequence>
<dbReference type="GO" id="GO:0005886">
    <property type="term" value="C:plasma membrane"/>
    <property type="evidence" value="ECO:0007669"/>
    <property type="project" value="TreeGrafter"/>
</dbReference>
<dbReference type="Pfam" id="PF00005">
    <property type="entry name" value="ABC_tran"/>
    <property type="match status" value="1"/>
</dbReference>
<evidence type="ECO:0000313" key="5">
    <source>
        <dbReference type="EMBL" id="MBK4348310.1"/>
    </source>
</evidence>
<dbReference type="InterPro" id="IPR003439">
    <property type="entry name" value="ABC_transporter-like_ATP-bd"/>
</dbReference>